<comment type="caution">
    <text evidence="6">The sequence shown here is derived from an EMBL/GenBank/DDBJ whole genome shotgun (WGS) entry which is preliminary data.</text>
</comment>
<keyword evidence="7" id="KW-1185">Reference proteome</keyword>
<feature type="domain" description="Glycoside hydrolase family 31 TIM barrel" evidence="3">
    <location>
        <begin position="201"/>
        <end position="500"/>
    </location>
</feature>
<dbReference type="SUPFAM" id="SSF51445">
    <property type="entry name" value="(Trans)glycosidases"/>
    <property type="match status" value="1"/>
</dbReference>
<accession>A0A3B0C8L5</accession>
<dbReference type="InterPro" id="IPR025887">
    <property type="entry name" value="Glyco_hydro_31_N_dom"/>
</dbReference>
<dbReference type="RefSeq" id="WP_120749241.1">
    <property type="nucleotide sequence ID" value="NZ_RBAH01000016.1"/>
</dbReference>
<dbReference type="InterPro" id="IPR013780">
    <property type="entry name" value="Glyco_hydro_b"/>
</dbReference>
<dbReference type="GO" id="GO:0030246">
    <property type="term" value="F:carbohydrate binding"/>
    <property type="evidence" value="ECO:0007669"/>
    <property type="project" value="InterPro"/>
</dbReference>
<dbReference type="CDD" id="cd06592">
    <property type="entry name" value="GH31_NET37"/>
    <property type="match status" value="1"/>
</dbReference>
<dbReference type="SUPFAM" id="SSF74650">
    <property type="entry name" value="Galactose mutarotase-like"/>
    <property type="match status" value="1"/>
</dbReference>
<feature type="domain" description="Glycoside hydrolase family 31 N-terminal" evidence="4">
    <location>
        <begin position="60"/>
        <end position="131"/>
    </location>
</feature>
<evidence type="ECO:0000256" key="1">
    <source>
        <dbReference type="ARBA" id="ARBA00007806"/>
    </source>
</evidence>
<protein>
    <submittedName>
        <fullName evidence="6">Glycoside hydrolase family 31 protein</fullName>
    </submittedName>
</protein>
<evidence type="ECO:0000259" key="4">
    <source>
        <dbReference type="Pfam" id="PF13802"/>
    </source>
</evidence>
<proteinExistence type="inferred from homology"/>
<evidence type="ECO:0000256" key="2">
    <source>
        <dbReference type="RuleBase" id="RU361185"/>
    </source>
</evidence>
<keyword evidence="2" id="KW-0326">Glycosidase</keyword>
<dbReference type="InterPro" id="IPR011013">
    <property type="entry name" value="Gal_mutarotase_sf_dom"/>
</dbReference>
<dbReference type="InterPro" id="IPR048395">
    <property type="entry name" value="Glyco_hydro_31_C"/>
</dbReference>
<evidence type="ECO:0000259" key="3">
    <source>
        <dbReference type="Pfam" id="PF01055"/>
    </source>
</evidence>
<dbReference type="InterPro" id="IPR000322">
    <property type="entry name" value="Glyco_hydro_31_TIM"/>
</dbReference>
<name>A0A3B0C8L5_9BACL</name>
<dbReference type="Gene3D" id="3.20.20.80">
    <property type="entry name" value="Glycosidases"/>
    <property type="match status" value="1"/>
</dbReference>
<dbReference type="EMBL" id="RBAH01000016">
    <property type="protein sequence ID" value="RKN79186.1"/>
    <property type="molecule type" value="Genomic_DNA"/>
</dbReference>
<dbReference type="PANTHER" id="PTHR22762:SF144">
    <property type="entry name" value="ALPHA-XYLOSIDASE"/>
    <property type="match status" value="1"/>
</dbReference>
<evidence type="ECO:0000313" key="6">
    <source>
        <dbReference type="EMBL" id="RKN79186.1"/>
    </source>
</evidence>
<dbReference type="PANTHER" id="PTHR22762">
    <property type="entry name" value="ALPHA-GLUCOSIDASE"/>
    <property type="match status" value="1"/>
</dbReference>
<dbReference type="GO" id="GO:0004553">
    <property type="term" value="F:hydrolase activity, hydrolyzing O-glycosyl compounds"/>
    <property type="evidence" value="ECO:0007669"/>
    <property type="project" value="InterPro"/>
</dbReference>
<dbReference type="Pfam" id="PF01055">
    <property type="entry name" value="Glyco_hydro_31_2nd"/>
    <property type="match status" value="1"/>
</dbReference>
<dbReference type="Proteomes" id="UP000282311">
    <property type="component" value="Unassembled WGS sequence"/>
</dbReference>
<feature type="domain" description="Glycosyl hydrolase family 31 C-terminal" evidence="5">
    <location>
        <begin position="551"/>
        <end position="620"/>
    </location>
</feature>
<dbReference type="Gene3D" id="2.60.40.1760">
    <property type="entry name" value="glycosyl hydrolase (family 31)"/>
    <property type="match status" value="1"/>
</dbReference>
<reference evidence="6 7" key="1">
    <citation type="journal article" date="2007" name="Int. J. Syst. Evol. Microbiol.">
        <title>Paenibacillus ginsengarvi sp. nov., isolated from soil from ginseng cultivation.</title>
        <authorList>
            <person name="Yoon M.H."/>
            <person name="Ten L.N."/>
            <person name="Im W.T."/>
        </authorList>
    </citation>
    <scope>NUCLEOTIDE SEQUENCE [LARGE SCALE GENOMIC DNA]</scope>
    <source>
        <strain evidence="6 7">KCTC 13059</strain>
    </source>
</reference>
<dbReference type="SUPFAM" id="SSF51011">
    <property type="entry name" value="Glycosyl hydrolase domain"/>
    <property type="match status" value="1"/>
</dbReference>
<dbReference type="GO" id="GO:0005975">
    <property type="term" value="P:carbohydrate metabolic process"/>
    <property type="evidence" value="ECO:0007669"/>
    <property type="project" value="InterPro"/>
</dbReference>
<keyword evidence="2 6" id="KW-0378">Hydrolase</keyword>
<dbReference type="Pfam" id="PF13802">
    <property type="entry name" value="Gal_mutarotas_2"/>
    <property type="match status" value="1"/>
</dbReference>
<dbReference type="AlphaFoldDB" id="A0A3B0C8L5"/>
<organism evidence="6 7">
    <name type="scientific">Paenibacillus ginsengarvi</name>
    <dbReference type="NCBI Taxonomy" id="400777"/>
    <lineage>
        <taxon>Bacteria</taxon>
        <taxon>Bacillati</taxon>
        <taxon>Bacillota</taxon>
        <taxon>Bacilli</taxon>
        <taxon>Bacillales</taxon>
        <taxon>Paenibacillaceae</taxon>
        <taxon>Paenibacillus</taxon>
    </lineage>
</organism>
<evidence type="ECO:0000313" key="7">
    <source>
        <dbReference type="Proteomes" id="UP000282311"/>
    </source>
</evidence>
<dbReference type="OrthoDB" id="176168at2"/>
<dbReference type="InterPro" id="IPR017853">
    <property type="entry name" value="GH"/>
</dbReference>
<evidence type="ECO:0000259" key="5">
    <source>
        <dbReference type="Pfam" id="PF21365"/>
    </source>
</evidence>
<sequence length="711" mass="79532">MSKQQWMPVAPGVWRLTVGSPQGLTPLSWIGASPRTEALERLPQNPPPFDFSEIGLDENGSRGFVLSFPLDAEEKLYGTGLQFMRMNQRGRTRYLRVNSDPKQDTGESHAPVPFYASDRGYGVLVDSAAIVTMHLGSTMKRGDARDGQVRDRNERKGWKATLVSPRAEIVLPADGADVYVFAGPTLGEAVCRYNLFCGGGALPPKWGLGFWHRVPTLYSDSEALEEALEFRKRDYPCDVVGLEPGWHSKSYPVTYEWDKTRFPDPARFVREMDEHGFRINLWEHPYVSPDSELYAELEPLSGSHTVWGGLAPDYTVPEAAALYKEQHDKRHVEIGVSGYKLDECDGSELTNNAWMFPAHAAFPSGHDGERMRQLYGLLFQKMTDDLFRSHNRRTYGLIRASNAAASPMPYVLYSDLYDHRQFIRALGNASFSGLLWTPEVRKAKSAEDWVRRMQSVCFSPLAMLNAWGDGTKPWSYSEVEPIIRHYIKLRMRLLPYLYTAFARYKEEGVPPFRAMPLVMSREEIARAEAGGTVAGEGDILNTTDAAYGKRTSREWDDQYMVGDELLVAPLFEGESERNVLLPPGIWYGFETGDRYEGGRIVRVSADLAHIPVFVRDGAIIPTIPAAPRAPRKGETTPLQFVHFGTADGVGRLYDDDGETLDCERGAKGWWTAAVSRTPNGGYDARLSGPDDAAFAYGPVSWKLAQTSLPAE</sequence>
<dbReference type="Pfam" id="PF21365">
    <property type="entry name" value="Glyco_hydro_31_3rd"/>
    <property type="match status" value="1"/>
</dbReference>
<dbReference type="Gene3D" id="2.60.40.1180">
    <property type="entry name" value="Golgi alpha-mannosidase II"/>
    <property type="match status" value="2"/>
</dbReference>
<dbReference type="CDD" id="cd14752">
    <property type="entry name" value="GH31_N"/>
    <property type="match status" value="1"/>
</dbReference>
<gene>
    <name evidence="6" type="ORF">D7M11_21125</name>
</gene>
<comment type="similarity">
    <text evidence="1 2">Belongs to the glycosyl hydrolase 31 family.</text>
</comment>